<reference evidence="2 3" key="1">
    <citation type="submission" date="2016-11" db="EMBL/GenBank/DDBJ databases">
        <title>The macronuclear genome of Stentor coeruleus: a giant cell with tiny introns.</title>
        <authorList>
            <person name="Slabodnick M."/>
            <person name="Ruby J.G."/>
            <person name="Reiff S.B."/>
            <person name="Swart E.C."/>
            <person name="Gosai S."/>
            <person name="Prabakaran S."/>
            <person name="Witkowska E."/>
            <person name="Larue G.E."/>
            <person name="Fisher S."/>
            <person name="Freeman R.M."/>
            <person name="Gunawardena J."/>
            <person name="Chu W."/>
            <person name="Stover N.A."/>
            <person name="Gregory B.D."/>
            <person name="Nowacki M."/>
            <person name="Derisi J."/>
            <person name="Roy S.W."/>
            <person name="Marshall W.F."/>
            <person name="Sood P."/>
        </authorList>
    </citation>
    <scope>NUCLEOTIDE SEQUENCE [LARGE SCALE GENOMIC DNA]</scope>
    <source>
        <strain evidence="2">WM001</strain>
    </source>
</reference>
<feature type="compositionally biased region" description="Basic and acidic residues" evidence="1">
    <location>
        <begin position="863"/>
        <end position="876"/>
    </location>
</feature>
<comment type="caution">
    <text evidence="2">The sequence shown here is derived from an EMBL/GenBank/DDBJ whole genome shotgun (WGS) entry which is preliminary data.</text>
</comment>
<feature type="region of interest" description="Disordered" evidence="1">
    <location>
        <begin position="591"/>
        <end position="651"/>
    </location>
</feature>
<dbReference type="EMBL" id="MPUH01001377">
    <property type="protein sequence ID" value="OMJ68144.1"/>
    <property type="molecule type" value="Genomic_DNA"/>
</dbReference>
<feature type="region of interest" description="Disordered" evidence="1">
    <location>
        <begin position="473"/>
        <end position="502"/>
    </location>
</feature>
<feature type="region of interest" description="Disordered" evidence="1">
    <location>
        <begin position="842"/>
        <end position="876"/>
    </location>
</feature>
<dbReference type="Proteomes" id="UP000187209">
    <property type="component" value="Unassembled WGS sequence"/>
</dbReference>
<feature type="compositionally biased region" description="Low complexity" evidence="1">
    <location>
        <begin position="684"/>
        <end position="701"/>
    </location>
</feature>
<sequence>MGGTCSSKSEKNRKSVSMKAIPELMYFNRIKGKLLKVSNKKTEKIAFDEKFFYSPESAIAFLTGKRFIVLGGSIGDCLSNAATIVSLVTHDVEILPSMPIPCKEGQIHEIGEWVYYIGALQSISNNIMPAPILRFNYKLSLWEEVMEPESENEKIIFSSYLQYGSCMMNKQIIIFGGMRICSIGTLKCNKKIFSLSFANGVKIREEGNLPLKLINPLAACGEKHGIIVGGFNAKTGEPNKACFYIINKGDVFEIHKIDTLAIPISENYPPVYTRDYAMFITYPHVAIRFRDKTRWMIYQINNKNHKNANLRVNQSERTRFSSGVDLKKNQITSNIRFSNHKTLNKSREDIIVPTLKENPDKPEEKKELKAKKVVETIKEKNHEPETIKVLEKTTKEHENFEDIGLGDEDERKSREQNKVRIEKLDKKKIPSIDFNNFSQGLGKNIDEKITIISTTPIKTITREKLFDINVPIPLPHENEKRSERSSSSKKKKSNKIIEEKDESQLLDKKEREILQKRPKIGIVISKAPSSSSSSIVEENFIDQKIAFTANNPKNRLEAQNTGKKEEATEINNKGEYRQFIGISPSEMKKLREKVLPKKKEGSSSSSCSKENLDKVKLKKEVPEVNLSNSSYNRKSSPKFNHIHQKSSSSPTFLEDFDINSIVQKRKVTVEIKEGKIEINQERLSSSSSSSSSSSFSSSSSSVKEGYNSNNREDMCKDSHFQSVPVDDQEKSNDVITYLQLSSRSSKSSRRSSKEKDSISSGHEQKLSNDLNPTELLISEALCKAYTESHEQIKYKDLHQPENLEQIKQKDLHQIENHNIDEPEKVMIPVVASENFEITIHKQIHKKSNNSSSDSSKKKTKTKPKLDKLAHDGPFEIKISEDKEINVAVYKTKNKETGGRPSKPKIVGFAEDSVVINEKKPKKFKENNSGSSSSDEKESISSKSSDSSKKKGNKKQYRKNSSSSSYSAESDQKYSDQEQSDSSEDGLKVVGSSESSSSDSNSSSSSDSYSYRSIKNRVKKTKTIASVSSSDISDTENDGEITFTHNEGSAFLKQICIVLKMNPFFLVPSSLNITEMSNYLLQLIPKRNYSQEQDLFKILAVIHETAQKKPLREKEKWNIIMCSKLLPENTEISAEEMAHALSRAFKYILLRKT</sequence>
<dbReference type="AlphaFoldDB" id="A0A1R2AUD7"/>
<name>A0A1R2AUD7_9CILI</name>
<dbReference type="SUPFAM" id="SSF117281">
    <property type="entry name" value="Kelch motif"/>
    <property type="match status" value="1"/>
</dbReference>
<accession>A0A1R2AUD7</accession>
<organism evidence="2 3">
    <name type="scientific">Stentor coeruleus</name>
    <dbReference type="NCBI Taxonomy" id="5963"/>
    <lineage>
        <taxon>Eukaryota</taxon>
        <taxon>Sar</taxon>
        <taxon>Alveolata</taxon>
        <taxon>Ciliophora</taxon>
        <taxon>Postciliodesmatophora</taxon>
        <taxon>Heterotrichea</taxon>
        <taxon>Heterotrichida</taxon>
        <taxon>Stentoridae</taxon>
        <taxon>Stentor</taxon>
    </lineage>
</organism>
<feature type="compositionally biased region" description="Basic and acidic residues" evidence="1">
    <location>
        <begin position="591"/>
        <end position="601"/>
    </location>
</feature>
<feature type="compositionally biased region" description="Low complexity" evidence="1">
    <location>
        <begin position="958"/>
        <end position="968"/>
    </location>
</feature>
<evidence type="ECO:0000256" key="1">
    <source>
        <dbReference type="SAM" id="MobiDB-lite"/>
    </source>
</evidence>
<feature type="compositionally biased region" description="Polar residues" evidence="1">
    <location>
        <begin position="625"/>
        <end position="638"/>
    </location>
</feature>
<feature type="region of interest" description="Disordered" evidence="1">
    <location>
        <begin position="890"/>
        <end position="1010"/>
    </location>
</feature>
<gene>
    <name evidence="2" type="ORF">SteCoe_34495</name>
</gene>
<feature type="compositionally biased region" description="Low complexity" evidence="1">
    <location>
        <begin position="991"/>
        <end position="1010"/>
    </location>
</feature>
<evidence type="ECO:0000313" key="3">
    <source>
        <dbReference type="Proteomes" id="UP000187209"/>
    </source>
</evidence>
<feature type="region of interest" description="Disordered" evidence="1">
    <location>
        <begin position="738"/>
        <end position="770"/>
    </location>
</feature>
<keyword evidence="3" id="KW-1185">Reference proteome</keyword>
<feature type="compositionally biased region" description="Basic and acidic residues" evidence="1">
    <location>
        <begin position="610"/>
        <end position="622"/>
    </location>
</feature>
<proteinExistence type="predicted"/>
<dbReference type="InterPro" id="IPR015915">
    <property type="entry name" value="Kelch-typ_b-propeller"/>
</dbReference>
<evidence type="ECO:0000313" key="2">
    <source>
        <dbReference type="EMBL" id="OMJ68144.1"/>
    </source>
</evidence>
<feature type="region of interest" description="Disordered" evidence="1">
    <location>
        <begin position="672"/>
        <end position="716"/>
    </location>
</feature>
<feature type="compositionally biased region" description="Basic and acidic residues" evidence="1">
    <location>
        <begin position="476"/>
        <end position="486"/>
    </location>
</feature>
<feature type="compositionally biased region" description="Basic and acidic residues" evidence="1">
    <location>
        <begin position="751"/>
        <end position="766"/>
    </location>
</feature>
<protein>
    <submittedName>
        <fullName evidence="2">Uncharacterized protein</fullName>
    </submittedName>
</protein>